<dbReference type="PANTHER" id="PTHR30574">
    <property type="entry name" value="INNER MEMBRANE PROTEIN YEDE"/>
    <property type="match status" value="1"/>
</dbReference>
<feature type="transmembrane region" description="Helical" evidence="8">
    <location>
        <begin position="120"/>
        <end position="142"/>
    </location>
</feature>
<dbReference type="EMBL" id="MLJW01000499">
    <property type="protein sequence ID" value="OIQ86126.1"/>
    <property type="molecule type" value="Genomic_DNA"/>
</dbReference>
<proteinExistence type="predicted"/>
<gene>
    <name evidence="9" type="ORF">GALL_320290</name>
</gene>
<feature type="transmembrane region" description="Helical" evidence="8">
    <location>
        <begin position="20"/>
        <end position="46"/>
    </location>
</feature>
<evidence type="ECO:0000256" key="8">
    <source>
        <dbReference type="SAM" id="Phobius"/>
    </source>
</evidence>
<keyword evidence="6 8" id="KW-1133">Transmembrane helix</keyword>
<evidence type="ECO:0000256" key="6">
    <source>
        <dbReference type="ARBA" id="ARBA00022989"/>
    </source>
</evidence>
<evidence type="ECO:0000313" key="9">
    <source>
        <dbReference type="EMBL" id="OIQ86126.1"/>
    </source>
</evidence>
<evidence type="ECO:0000256" key="5">
    <source>
        <dbReference type="ARBA" id="ARBA00022692"/>
    </source>
</evidence>
<accession>A0A1J5QRA5</accession>
<dbReference type="PANTHER" id="PTHR30574:SF1">
    <property type="entry name" value="SULPHUR TRANSPORT DOMAIN-CONTAINING PROTEIN"/>
    <property type="match status" value="1"/>
</dbReference>
<dbReference type="AlphaFoldDB" id="A0A1J5QRA5"/>
<dbReference type="Pfam" id="PF04143">
    <property type="entry name" value="Sulf_transp"/>
    <property type="match status" value="1"/>
</dbReference>
<comment type="caution">
    <text evidence="9">The sequence shown here is derived from an EMBL/GenBank/DDBJ whole genome shotgun (WGS) entry which is preliminary data.</text>
</comment>
<evidence type="ECO:0000256" key="3">
    <source>
        <dbReference type="ARBA" id="ARBA00022475"/>
    </source>
</evidence>
<feature type="transmembrane region" description="Helical" evidence="8">
    <location>
        <begin position="88"/>
        <end position="108"/>
    </location>
</feature>
<evidence type="ECO:0000256" key="2">
    <source>
        <dbReference type="ARBA" id="ARBA00022448"/>
    </source>
</evidence>
<comment type="subcellular location">
    <subcellularLocation>
        <location evidence="1">Cell inner membrane</location>
        <topology evidence="1">Multi-pass membrane protein</topology>
    </subcellularLocation>
</comment>
<keyword evidence="2" id="KW-0813">Transport</keyword>
<dbReference type="GO" id="GO:0005886">
    <property type="term" value="C:plasma membrane"/>
    <property type="evidence" value="ECO:0007669"/>
    <property type="project" value="UniProtKB-SubCell"/>
</dbReference>
<feature type="transmembrane region" description="Helical" evidence="8">
    <location>
        <begin position="58"/>
        <end position="76"/>
    </location>
</feature>
<organism evidence="9">
    <name type="scientific">mine drainage metagenome</name>
    <dbReference type="NCBI Taxonomy" id="410659"/>
    <lineage>
        <taxon>unclassified sequences</taxon>
        <taxon>metagenomes</taxon>
        <taxon>ecological metagenomes</taxon>
    </lineage>
</organism>
<dbReference type="InterPro" id="IPR007272">
    <property type="entry name" value="Sulf_transp_TsuA/YedE"/>
</dbReference>
<evidence type="ECO:0000256" key="4">
    <source>
        <dbReference type="ARBA" id="ARBA00022519"/>
    </source>
</evidence>
<name>A0A1J5QRA5_9ZZZZ</name>
<protein>
    <submittedName>
        <fullName evidence="9">Uncharacterized protein</fullName>
    </submittedName>
</protein>
<keyword evidence="5 8" id="KW-0812">Transmembrane</keyword>
<sequence length="145" mass="14704">MFEVDWQHFTPWTALAGGALIGLSAGALGLVGGKIAGISGILGATLDELRRGARPTPWRAAFLGGIVLASLTWAAFAPVPGAHHGSRWGLIAVAGVLVGFGTRLGSGCASGHGVCGLSRLSLRSAVAVATFMATAMFTATLLRLH</sequence>
<keyword evidence="3" id="KW-1003">Cell membrane</keyword>
<reference evidence="9" key="1">
    <citation type="submission" date="2016-10" db="EMBL/GenBank/DDBJ databases">
        <title>Sequence of Gallionella enrichment culture.</title>
        <authorList>
            <person name="Poehlein A."/>
            <person name="Muehling M."/>
            <person name="Daniel R."/>
        </authorList>
    </citation>
    <scope>NUCLEOTIDE SEQUENCE</scope>
</reference>
<evidence type="ECO:0000256" key="1">
    <source>
        <dbReference type="ARBA" id="ARBA00004429"/>
    </source>
</evidence>
<evidence type="ECO:0000256" key="7">
    <source>
        <dbReference type="ARBA" id="ARBA00023136"/>
    </source>
</evidence>
<keyword evidence="7 8" id="KW-0472">Membrane</keyword>
<keyword evidence="4" id="KW-0997">Cell inner membrane</keyword>